<dbReference type="InterPro" id="IPR036869">
    <property type="entry name" value="J_dom_sf"/>
</dbReference>
<dbReference type="PROSITE" id="PS00636">
    <property type="entry name" value="DNAJ_1"/>
    <property type="match status" value="1"/>
</dbReference>
<proteinExistence type="predicted"/>
<dbReference type="PANTHER" id="PTHR24074">
    <property type="entry name" value="CO-CHAPERONE PROTEIN DJLA"/>
    <property type="match status" value="1"/>
</dbReference>
<reference evidence="3 4" key="1">
    <citation type="submission" date="2019-10" db="EMBL/GenBank/DDBJ databases">
        <authorList>
            <person name="Palmer J.M."/>
        </authorList>
    </citation>
    <scope>NUCLEOTIDE SEQUENCE [LARGE SCALE GENOMIC DNA]</scope>
    <source>
        <strain evidence="3 4">TWF730</strain>
    </source>
</reference>
<dbReference type="InterPro" id="IPR050817">
    <property type="entry name" value="DjlA_DnaK_co-chaperone"/>
</dbReference>
<dbReference type="InterPro" id="IPR001623">
    <property type="entry name" value="DnaJ_domain"/>
</dbReference>
<dbReference type="PROSITE" id="PS50076">
    <property type="entry name" value="DNAJ_2"/>
    <property type="match status" value="1"/>
</dbReference>
<dbReference type="InterPro" id="IPR018253">
    <property type="entry name" value="DnaJ_domain_CS"/>
</dbReference>
<evidence type="ECO:0000313" key="4">
    <source>
        <dbReference type="Proteomes" id="UP001373714"/>
    </source>
</evidence>
<protein>
    <recommendedName>
        <fullName evidence="2">J domain-containing protein</fullName>
    </recommendedName>
</protein>
<name>A0AAV9VGM8_9PEZI</name>
<dbReference type="CDD" id="cd06257">
    <property type="entry name" value="DnaJ"/>
    <property type="match status" value="1"/>
</dbReference>
<dbReference type="SUPFAM" id="SSF46565">
    <property type="entry name" value="Chaperone J-domain"/>
    <property type="match status" value="1"/>
</dbReference>
<accession>A0AAV9VGM8</accession>
<feature type="compositionally biased region" description="Basic and acidic residues" evidence="1">
    <location>
        <begin position="201"/>
        <end position="264"/>
    </location>
</feature>
<dbReference type="EMBL" id="JAVHNS010000003">
    <property type="protein sequence ID" value="KAK6361014.1"/>
    <property type="molecule type" value="Genomic_DNA"/>
</dbReference>
<dbReference type="PRINTS" id="PR00625">
    <property type="entry name" value="JDOMAIN"/>
</dbReference>
<feature type="region of interest" description="Disordered" evidence="1">
    <location>
        <begin position="201"/>
        <end position="297"/>
    </location>
</feature>
<keyword evidence="4" id="KW-1185">Reference proteome</keyword>
<feature type="domain" description="J" evidence="2">
    <location>
        <begin position="6"/>
        <end position="71"/>
    </location>
</feature>
<sequence>MENTNDYYSLLGVSLLASSAEIRAAYKKKALETHPDKHGGAIKAKELFQAVQTAYETLQDPSKREQYDSTYVPSWGGGSAIPTPTSSMTPEETFAKKWDFHDKEKPFIDMKRDIVEMMKRSVLNEERLLSRFEQLVRSRADGAFKRDTGYSNILKYIENLRATIGAAKRRIAAEEGLIKAWDVCGEIKKAELERLKREWERGRAEKQKRQEEANTEAKQREEEERKERQRAAEAQQRTEKREEQAKKAEDRERKEAEEARRKEAPSQAHRGQGPGKEHNRQWEQSKSSRTPQNPTPCRHRGFWGRIATPWQKCSACHRPLRNCIFECPACQLRACAGCRDKMKGAGGRGS</sequence>
<dbReference type="Pfam" id="PF00226">
    <property type="entry name" value="DnaJ"/>
    <property type="match status" value="1"/>
</dbReference>
<dbReference type="Proteomes" id="UP001373714">
    <property type="component" value="Unassembled WGS sequence"/>
</dbReference>
<evidence type="ECO:0000259" key="2">
    <source>
        <dbReference type="PROSITE" id="PS50076"/>
    </source>
</evidence>
<evidence type="ECO:0000313" key="3">
    <source>
        <dbReference type="EMBL" id="KAK6361014.1"/>
    </source>
</evidence>
<comment type="caution">
    <text evidence="3">The sequence shown here is derived from an EMBL/GenBank/DDBJ whole genome shotgun (WGS) entry which is preliminary data.</text>
</comment>
<evidence type="ECO:0000256" key="1">
    <source>
        <dbReference type="SAM" id="MobiDB-lite"/>
    </source>
</evidence>
<dbReference type="SMART" id="SM00271">
    <property type="entry name" value="DnaJ"/>
    <property type="match status" value="1"/>
</dbReference>
<dbReference type="AlphaFoldDB" id="A0AAV9VGM8"/>
<dbReference type="Gene3D" id="1.10.287.110">
    <property type="entry name" value="DnaJ domain"/>
    <property type="match status" value="1"/>
</dbReference>
<gene>
    <name evidence="3" type="ORF">TWF730_007129</name>
</gene>
<organism evidence="3 4">
    <name type="scientific">Orbilia blumenaviensis</name>
    <dbReference type="NCBI Taxonomy" id="1796055"/>
    <lineage>
        <taxon>Eukaryota</taxon>
        <taxon>Fungi</taxon>
        <taxon>Dikarya</taxon>
        <taxon>Ascomycota</taxon>
        <taxon>Pezizomycotina</taxon>
        <taxon>Orbiliomycetes</taxon>
        <taxon>Orbiliales</taxon>
        <taxon>Orbiliaceae</taxon>
        <taxon>Orbilia</taxon>
    </lineage>
</organism>